<dbReference type="InterPro" id="IPR015421">
    <property type="entry name" value="PyrdxlP-dep_Trfase_major"/>
</dbReference>
<dbReference type="AlphaFoldDB" id="A0A432WXC0"/>
<dbReference type="PROSITE" id="PS00599">
    <property type="entry name" value="AA_TRANSFER_CLASS_2"/>
    <property type="match status" value="1"/>
</dbReference>
<evidence type="ECO:0000256" key="11">
    <source>
        <dbReference type="ARBA" id="ARBA00047715"/>
    </source>
</evidence>
<sequence>MQVDKNTEMPQNAQQVREVLASRLHMQSEKQLRRTLTAQTSVQDRNYNFSSNDYLGLSQHPEVIAAFQKGISDWGTGAGASPLVTGYTTAHQTLAEELAEWFGVERVLLFNSGFSANQGVLQVLCKLGLTPIIDKLCHASIYDGVNYPSSQRLARFQHNNYADLAAKQSKLPANTCPLIVSEGVFSMDGDSADVSALVAAKNTGMLMLDDAHGIGVTGARGRGVFDHPQAPEIDIVTGTFGKAFGVAGAFVATDHQIADSLVQSARHLIYSTAFAPAQADAIRAALNTIKRDQSLQSALTERIQLFKRNAAALKLRLGASDTAIQPLLVGSNTLALRLSQALADSGFQCIAIRPPTVPKGTARIRFTLSLNQSLSAINQLFATIADILDNDQELTDACRIR</sequence>
<evidence type="ECO:0000256" key="3">
    <source>
        <dbReference type="ARBA" id="ARBA00010008"/>
    </source>
</evidence>
<dbReference type="GO" id="GO:0009102">
    <property type="term" value="P:biotin biosynthetic process"/>
    <property type="evidence" value="ECO:0007669"/>
    <property type="project" value="UniProtKB-KW"/>
</dbReference>
<evidence type="ECO:0000256" key="9">
    <source>
        <dbReference type="ARBA" id="ARBA00032610"/>
    </source>
</evidence>
<evidence type="ECO:0000256" key="12">
    <source>
        <dbReference type="RuleBase" id="RU003693"/>
    </source>
</evidence>
<organism evidence="14 15">
    <name type="scientific">Aliidiomarina shirensis</name>
    <dbReference type="NCBI Taxonomy" id="1048642"/>
    <lineage>
        <taxon>Bacteria</taxon>
        <taxon>Pseudomonadati</taxon>
        <taxon>Pseudomonadota</taxon>
        <taxon>Gammaproteobacteria</taxon>
        <taxon>Alteromonadales</taxon>
        <taxon>Idiomarinaceae</taxon>
        <taxon>Aliidiomarina</taxon>
    </lineage>
</organism>
<name>A0A432WXC0_9GAMM</name>
<dbReference type="Pfam" id="PF00155">
    <property type="entry name" value="Aminotran_1_2"/>
    <property type="match status" value="1"/>
</dbReference>
<evidence type="ECO:0000256" key="4">
    <source>
        <dbReference type="ARBA" id="ARBA00011738"/>
    </source>
</evidence>
<comment type="subunit">
    <text evidence="4">Homodimer.</text>
</comment>
<comment type="similarity">
    <text evidence="3">Belongs to the class-II pyridoxal-phosphate-dependent aminotransferase family. BioF subfamily.</text>
</comment>
<evidence type="ECO:0000256" key="7">
    <source>
        <dbReference type="ARBA" id="ARBA00022756"/>
    </source>
</evidence>
<dbReference type="PANTHER" id="PTHR13693:SF100">
    <property type="entry name" value="8-AMINO-7-OXONONANOATE SYNTHASE"/>
    <property type="match status" value="1"/>
</dbReference>
<comment type="catalytic activity">
    <reaction evidence="11">
        <text>6-carboxyhexanoyl-[ACP] + L-alanine + H(+) = (8S)-8-amino-7-oxononanoate + holo-[ACP] + CO2</text>
        <dbReference type="Rhea" id="RHEA:42288"/>
        <dbReference type="Rhea" id="RHEA-COMP:9685"/>
        <dbReference type="Rhea" id="RHEA-COMP:9955"/>
        <dbReference type="ChEBI" id="CHEBI:15378"/>
        <dbReference type="ChEBI" id="CHEBI:16526"/>
        <dbReference type="ChEBI" id="CHEBI:57972"/>
        <dbReference type="ChEBI" id="CHEBI:64479"/>
        <dbReference type="ChEBI" id="CHEBI:78846"/>
        <dbReference type="ChEBI" id="CHEBI:149468"/>
        <dbReference type="EC" id="2.3.1.47"/>
    </reaction>
</comment>
<dbReference type="EMBL" id="PIPP01000001">
    <property type="protein sequence ID" value="RUO38377.1"/>
    <property type="molecule type" value="Genomic_DNA"/>
</dbReference>
<proteinExistence type="inferred from homology"/>
<keyword evidence="15" id="KW-1185">Reference proteome</keyword>
<dbReference type="InterPro" id="IPR050087">
    <property type="entry name" value="AON_synthase_class-II"/>
</dbReference>
<keyword evidence="14" id="KW-0012">Acyltransferase</keyword>
<dbReference type="Gene3D" id="3.90.1150.10">
    <property type="entry name" value="Aspartate Aminotransferase, domain 1"/>
    <property type="match status" value="1"/>
</dbReference>
<comment type="caution">
    <text evidence="14">The sequence shown here is derived from an EMBL/GenBank/DDBJ whole genome shotgun (WGS) entry which is preliminary data.</text>
</comment>
<evidence type="ECO:0000259" key="13">
    <source>
        <dbReference type="Pfam" id="PF00155"/>
    </source>
</evidence>
<evidence type="ECO:0000256" key="10">
    <source>
        <dbReference type="ARBA" id="ARBA00033381"/>
    </source>
</evidence>
<comment type="cofactor">
    <cofactor evidence="1 12">
        <name>pyridoxal 5'-phosphate</name>
        <dbReference type="ChEBI" id="CHEBI:597326"/>
    </cofactor>
</comment>
<dbReference type="InterPro" id="IPR015422">
    <property type="entry name" value="PyrdxlP-dep_Trfase_small"/>
</dbReference>
<evidence type="ECO:0000256" key="5">
    <source>
        <dbReference type="ARBA" id="ARBA00013187"/>
    </source>
</evidence>
<gene>
    <name evidence="14" type="ORF">CWE13_01675</name>
</gene>
<accession>A0A432WXC0</accession>
<dbReference type="InterPro" id="IPR001917">
    <property type="entry name" value="Aminotrans_II_pyridoxalP_BS"/>
</dbReference>
<dbReference type="Gene3D" id="3.40.640.10">
    <property type="entry name" value="Type I PLP-dependent aspartate aminotransferase-like (Major domain)"/>
    <property type="match status" value="1"/>
</dbReference>
<reference evidence="15" key="1">
    <citation type="journal article" date="2018" name="Front. Microbiol.">
        <title>Genome-Based Analysis Reveals the Taxonomy and Diversity of the Family Idiomarinaceae.</title>
        <authorList>
            <person name="Liu Y."/>
            <person name="Lai Q."/>
            <person name="Shao Z."/>
        </authorList>
    </citation>
    <scope>NUCLEOTIDE SEQUENCE [LARGE SCALE GENOMIC DNA]</scope>
    <source>
        <strain evidence="15">AIS</strain>
    </source>
</reference>
<dbReference type="InterPro" id="IPR004839">
    <property type="entry name" value="Aminotransferase_I/II_large"/>
</dbReference>
<keyword evidence="8 12" id="KW-0663">Pyridoxal phosphate</keyword>
<protein>
    <recommendedName>
        <fullName evidence="5">8-amino-7-oxononanoate synthase</fullName>
        <ecNumber evidence="5">2.3.1.47</ecNumber>
    </recommendedName>
    <alternativeName>
        <fullName evidence="9">7-keto-8-amino-pelargonic acid synthase</fullName>
    </alternativeName>
    <alternativeName>
        <fullName evidence="10">8-amino-7-ketopelargonate synthase</fullName>
    </alternativeName>
</protein>
<evidence type="ECO:0000256" key="8">
    <source>
        <dbReference type="ARBA" id="ARBA00022898"/>
    </source>
</evidence>
<feature type="domain" description="Aminotransferase class I/classII large" evidence="13">
    <location>
        <begin position="48"/>
        <end position="370"/>
    </location>
</feature>
<keyword evidence="6 14" id="KW-0808">Transferase</keyword>
<evidence type="ECO:0000313" key="15">
    <source>
        <dbReference type="Proteomes" id="UP000286934"/>
    </source>
</evidence>
<evidence type="ECO:0000256" key="1">
    <source>
        <dbReference type="ARBA" id="ARBA00001933"/>
    </source>
</evidence>
<keyword evidence="7" id="KW-0093">Biotin biosynthesis</keyword>
<evidence type="ECO:0000256" key="2">
    <source>
        <dbReference type="ARBA" id="ARBA00004746"/>
    </source>
</evidence>
<dbReference type="EC" id="2.3.1.47" evidence="5"/>
<dbReference type="GO" id="GO:0008710">
    <property type="term" value="F:8-amino-7-oxononanoate synthase activity"/>
    <property type="evidence" value="ECO:0007669"/>
    <property type="project" value="UniProtKB-EC"/>
</dbReference>
<comment type="pathway">
    <text evidence="2">Cofactor biosynthesis; biotin biosynthesis.</text>
</comment>
<evidence type="ECO:0000256" key="6">
    <source>
        <dbReference type="ARBA" id="ARBA00022679"/>
    </source>
</evidence>
<dbReference type="GO" id="GO:0030170">
    <property type="term" value="F:pyridoxal phosphate binding"/>
    <property type="evidence" value="ECO:0007669"/>
    <property type="project" value="InterPro"/>
</dbReference>
<dbReference type="PANTHER" id="PTHR13693">
    <property type="entry name" value="CLASS II AMINOTRANSFERASE/8-AMINO-7-OXONONANOATE SYNTHASE"/>
    <property type="match status" value="1"/>
</dbReference>
<dbReference type="InterPro" id="IPR015424">
    <property type="entry name" value="PyrdxlP-dep_Trfase"/>
</dbReference>
<dbReference type="Proteomes" id="UP000286934">
    <property type="component" value="Unassembled WGS sequence"/>
</dbReference>
<evidence type="ECO:0000313" key="14">
    <source>
        <dbReference type="EMBL" id="RUO38377.1"/>
    </source>
</evidence>
<dbReference type="SUPFAM" id="SSF53383">
    <property type="entry name" value="PLP-dependent transferases"/>
    <property type="match status" value="1"/>
</dbReference>